<evidence type="ECO:0000256" key="2">
    <source>
        <dbReference type="ARBA" id="ARBA00004496"/>
    </source>
</evidence>
<feature type="region of interest" description="Disordered" evidence="16">
    <location>
        <begin position="1078"/>
        <end position="1131"/>
    </location>
</feature>
<dbReference type="AlphaFoldDB" id="A0A7R8YPM5"/>
<evidence type="ECO:0000256" key="3">
    <source>
        <dbReference type="ARBA" id="ARBA00010585"/>
    </source>
</evidence>
<feature type="domain" description="WW" evidence="18">
    <location>
        <begin position="58"/>
        <end position="91"/>
    </location>
</feature>
<accession>A0A7R8YPM5</accession>
<feature type="domain" description="C2" evidence="17">
    <location>
        <begin position="610"/>
        <end position="728"/>
    </location>
</feature>
<dbReference type="PROSITE" id="PS50020">
    <property type="entry name" value="WW_DOMAIN_2"/>
    <property type="match status" value="2"/>
</dbReference>
<comment type="subcellular location">
    <subcellularLocation>
        <location evidence="1">Apical cell membrane</location>
    </subcellularLocation>
    <subcellularLocation>
        <location evidence="2">Cytoplasm</location>
    </subcellularLocation>
</comment>
<keyword evidence="9" id="KW-0805">Transcription regulation</keyword>
<evidence type="ECO:0000259" key="17">
    <source>
        <dbReference type="PROSITE" id="PS50004"/>
    </source>
</evidence>
<keyword evidence="11" id="KW-0472">Membrane</keyword>
<dbReference type="PANTHER" id="PTHR14791:SF29">
    <property type="entry name" value="PROTEIN KIBRA"/>
    <property type="match status" value="1"/>
</dbReference>
<gene>
    <name evidence="19" type="ORF">HERILL_LOCUS885</name>
</gene>
<protein>
    <recommendedName>
        <fullName evidence="4">Protein kibra</fullName>
    </recommendedName>
</protein>
<keyword evidence="10 15" id="KW-0175">Coiled coil</keyword>
<feature type="region of interest" description="Disordered" evidence="16">
    <location>
        <begin position="477"/>
        <end position="499"/>
    </location>
</feature>
<dbReference type="GO" id="GO:0046621">
    <property type="term" value="P:negative regulation of organ growth"/>
    <property type="evidence" value="ECO:0007669"/>
    <property type="project" value="TreeGrafter"/>
</dbReference>
<dbReference type="PANTHER" id="PTHR14791">
    <property type="entry name" value="BOMB/KIRA PROTEINS"/>
    <property type="match status" value="1"/>
</dbReference>
<evidence type="ECO:0000256" key="1">
    <source>
        <dbReference type="ARBA" id="ARBA00004221"/>
    </source>
</evidence>
<keyword evidence="6" id="KW-0963">Cytoplasm</keyword>
<proteinExistence type="inferred from homology"/>
<evidence type="ECO:0000256" key="12">
    <source>
        <dbReference type="ARBA" id="ARBA00023163"/>
    </source>
</evidence>
<evidence type="ECO:0000313" key="19">
    <source>
        <dbReference type="EMBL" id="CAD7077546.1"/>
    </source>
</evidence>
<organism evidence="19 20">
    <name type="scientific">Hermetia illucens</name>
    <name type="common">Black soldier fly</name>
    <dbReference type="NCBI Taxonomy" id="343691"/>
    <lineage>
        <taxon>Eukaryota</taxon>
        <taxon>Metazoa</taxon>
        <taxon>Ecdysozoa</taxon>
        <taxon>Arthropoda</taxon>
        <taxon>Hexapoda</taxon>
        <taxon>Insecta</taxon>
        <taxon>Pterygota</taxon>
        <taxon>Neoptera</taxon>
        <taxon>Endopterygota</taxon>
        <taxon>Diptera</taxon>
        <taxon>Brachycera</taxon>
        <taxon>Stratiomyomorpha</taxon>
        <taxon>Stratiomyidae</taxon>
        <taxon>Hermetiinae</taxon>
        <taxon>Hermetia</taxon>
    </lineage>
</organism>
<keyword evidence="8" id="KW-0677">Repeat</keyword>
<evidence type="ECO:0000256" key="5">
    <source>
        <dbReference type="ARBA" id="ARBA00022475"/>
    </source>
</evidence>
<dbReference type="GO" id="GO:0060090">
    <property type="term" value="F:molecular adaptor activity"/>
    <property type="evidence" value="ECO:0007669"/>
    <property type="project" value="TreeGrafter"/>
</dbReference>
<evidence type="ECO:0000256" key="10">
    <source>
        <dbReference type="ARBA" id="ARBA00023054"/>
    </source>
</evidence>
<evidence type="ECO:0000256" key="16">
    <source>
        <dbReference type="SAM" id="MobiDB-lite"/>
    </source>
</evidence>
<reference evidence="19 20" key="1">
    <citation type="submission" date="2020-11" db="EMBL/GenBank/DDBJ databases">
        <authorList>
            <person name="Wallbank WR R."/>
            <person name="Pardo Diaz C."/>
            <person name="Kozak K."/>
            <person name="Martin S."/>
            <person name="Jiggins C."/>
            <person name="Moest M."/>
            <person name="Warren A I."/>
            <person name="Generalovic N T."/>
            <person name="Byers J.R.P. K."/>
            <person name="Montejo-Kovacevich G."/>
            <person name="Yen C E."/>
        </authorList>
    </citation>
    <scope>NUCLEOTIDE SEQUENCE [LARGE SCALE GENOMIC DNA]</scope>
</reference>
<evidence type="ECO:0000256" key="14">
    <source>
        <dbReference type="ARBA" id="ARBA00025969"/>
    </source>
</evidence>
<dbReference type="InParanoid" id="A0A7R8YPM5"/>
<feature type="region of interest" description="Disordered" evidence="16">
    <location>
        <begin position="753"/>
        <end position="772"/>
    </location>
</feature>
<evidence type="ECO:0000256" key="6">
    <source>
        <dbReference type="ARBA" id="ARBA00022490"/>
    </source>
</evidence>
<dbReference type="EMBL" id="LR899009">
    <property type="protein sequence ID" value="CAD7077546.1"/>
    <property type="molecule type" value="Genomic_DNA"/>
</dbReference>
<dbReference type="Pfam" id="PF00168">
    <property type="entry name" value="C2"/>
    <property type="match status" value="1"/>
</dbReference>
<dbReference type="SUPFAM" id="SSF49562">
    <property type="entry name" value="C2 domain (Calcium/lipid-binding domain, CaLB)"/>
    <property type="match status" value="1"/>
</dbReference>
<dbReference type="InterPro" id="IPR036020">
    <property type="entry name" value="WW_dom_sf"/>
</dbReference>
<dbReference type="InterPro" id="IPR035892">
    <property type="entry name" value="C2_domain_sf"/>
</dbReference>
<dbReference type="InterPro" id="IPR000008">
    <property type="entry name" value="C2_dom"/>
</dbReference>
<feature type="compositionally biased region" description="Basic and acidic residues" evidence="16">
    <location>
        <begin position="1106"/>
        <end position="1129"/>
    </location>
</feature>
<dbReference type="InterPro" id="IPR051105">
    <property type="entry name" value="WWC/KIBRA_Hippo_Reg"/>
</dbReference>
<dbReference type="SUPFAM" id="SSF51045">
    <property type="entry name" value="WW domain"/>
    <property type="match status" value="2"/>
</dbReference>
<feature type="coiled-coil region" evidence="15">
    <location>
        <begin position="363"/>
        <end position="398"/>
    </location>
</feature>
<feature type="coiled-coil region" evidence="15">
    <location>
        <begin position="297"/>
        <end position="324"/>
    </location>
</feature>
<dbReference type="Pfam" id="PF25802">
    <property type="entry name" value="WWC1"/>
    <property type="match status" value="1"/>
</dbReference>
<comment type="subunit">
    <text evidence="14">Forms a complex with Mer and Ex. Interacts (via domain WW 1) with Ex (via RXPPXY motif). Interacts with Mer, Sav, Hpo and Wts.</text>
</comment>
<evidence type="ECO:0000256" key="13">
    <source>
        <dbReference type="ARBA" id="ARBA00024960"/>
    </source>
</evidence>
<dbReference type="GO" id="GO:0005737">
    <property type="term" value="C:cytoplasm"/>
    <property type="evidence" value="ECO:0007669"/>
    <property type="project" value="UniProtKB-SubCell"/>
</dbReference>
<dbReference type="GO" id="GO:0016324">
    <property type="term" value="C:apical plasma membrane"/>
    <property type="evidence" value="ECO:0007669"/>
    <property type="project" value="UniProtKB-SubCell"/>
</dbReference>
<feature type="region of interest" description="Disordered" evidence="16">
    <location>
        <begin position="858"/>
        <end position="891"/>
    </location>
</feature>
<dbReference type="SMART" id="SM00239">
    <property type="entry name" value="C2"/>
    <property type="match status" value="1"/>
</dbReference>
<dbReference type="PROSITE" id="PS50004">
    <property type="entry name" value="C2"/>
    <property type="match status" value="1"/>
</dbReference>
<feature type="coiled-coil region" evidence="15">
    <location>
        <begin position="962"/>
        <end position="992"/>
    </location>
</feature>
<keyword evidence="20" id="KW-1185">Reference proteome</keyword>
<feature type="compositionally biased region" description="Low complexity" evidence="16">
    <location>
        <begin position="755"/>
        <end position="765"/>
    </location>
</feature>
<comment type="similarity">
    <text evidence="3">Belongs to the WWC family. KIBRA subfamily.</text>
</comment>
<dbReference type="OrthoDB" id="2020426at2759"/>
<feature type="domain" description="WW" evidence="18">
    <location>
        <begin position="11"/>
        <end position="44"/>
    </location>
</feature>
<keyword evidence="12" id="KW-0804">Transcription</keyword>
<dbReference type="InterPro" id="IPR001202">
    <property type="entry name" value="WW_dom"/>
</dbReference>
<evidence type="ECO:0000256" key="9">
    <source>
        <dbReference type="ARBA" id="ARBA00023015"/>
    </source>
</evidence>
<dbReference type="Pfam" id="PF00397">
    <property type="entry name" value="WW"/>
    <property type="match status" value="2"/>
</dbReference>
<keyword evidence="7" id="KW-0597">Phosphoprotein</keyword>
<evidence type="ECO:0000256" key="11">
    <source>
        <dbReference type="ARBA" id="ARBA00023136"/>
    </source>
</evidence>
<evidence type="ECO:0000256" key="8">
    <source>
        <dbReference type="ARBA" id="ARBA00022737"/>
    </source>
</evidence>
<sequence>MPKEHHQNGDFPLPAGWDIARDYDGKVYYIDHNNKETTWLDPRDRYTKPQTFADCIGDELPLGWEESYDPQIGRYYINHISQTTQLEDPRQEWKSVQEAMLREYLTAAQDVLEAKREIFDVKQKRLLIAQDEYNELNTLAASRSSLYSSSSSINTRHDPDLLKQDLLIAKERVRRLKQELLHITSDISYTERGVETLYNVEQKLSAHENGCYDISEVQAIREEMLKVQKSLVSGEKVREELMRSLVQIKNELTRQQFCEDNVELTPSYGLVNDRVCVASQTDLCTDNMNSGAQFAEMAKTKLQYSEWRKRIKQLQQQLADHVEKIEPGQLESDKDRLLLIQEKEKLLKELRSIPTKSKSPEEILSIQQSCKKLEEDLNNAYEANNQCVMNRLRLHEEKQILLDKLQEALKSTKLLEERLKSFSSGSTFSISSGSSLGSLSTASSKSALSFTEIYGDLLVSDPHLDIMELQRRSQGVVSHPSEISLSPRSSLSMETPPASPMKYNDNQPKDEPTYANFNSAAHHELESTVLDCMRLEERLHELEMKQPLNLNAPLSPIYEKPSLLDLPQNILSRSSSASNTRSVSAAVSNESVAGDSGVFEASRAHLIQKELAQVKIGLKYLKNECALMVIIERACNLSALNLHESGEVYLRAALLPYSLQSIRTKTVSDFDRPVFGESFTVPISLNKILSKILQISVISVLGQREEIVGTVQISLAEFNAEDTTLKWYNVLSSRFMPNFDHLEVTGVCKEESSDESTIISSQTSTLTRNQGPQIDMHSKIDQAFQEHVNLNEDDDDDEEDEDKAEDDLQFFESSEDNVNLTEKMLDDYMKNVKCEYVDKETNTECAFAPEKSRSRYLEGGSAVASTSKGNGTFGVGTGSDERPVKRSQTFSPSAAVSKGRYVCRLNRSDSDSAMHFGVTPHHFQRGAVERRSLRFYTKVPKSVTKSHHTHIPRTSLDLELDLQAQHSKLDTLNDEIKKLKNLKETLEYARDNKDSKIATWAIENEDFQRLVDRVDPVNNPEEKQLQKLLHKTSKEIYKLRKTKIAKGSPDLVTFKEKMAFFTRKGLSVPELPAELSINEGDPINRLSDHKEEDETQEEDTISQVDRSIEGAEGRPKDNKIAASVAREDTAAVDNKSIESTSLLSATTKSNITTAEDSSKDRFDYVIDRNYGVEV</sequence>
<feature type="compositionally biased region" description="Low complexity" evidence="16">
    <location>
        <begin position="478"/>
        <end position="492"/>
    </location>
</feature>
<evidence type="ECO:0000259" key="18">
    <source>
        <dbReference type="PROSITE" id="PS50020"/>
    </source>
</evidence>
<dbReference type="GO" id="GO:0016477">
    <property type="term" value="P:cell migration"/>
    <property type="evidence" value="ECO:0007669"/>
    <property type="project" value="TreeGrafter"/>
</dbReference>
<dbReference type="CDD" id="cd00201">
    <property type="entry name" value="WW"/>
    <property type="match status" value="2"/>
</dbReference>
<dbReference type="SMART" id="SM00456">
    <property type="entry name" value="WW"/>
    <property type="match status" value="2"/>
</dbReference>
<evidence type="ECO:0000256" key="4">
    <source>
        <dbReference type="ARBA" id="ARBA00013712"/>
    </source>
</evidence>
<evidence type="ECO:0000313" key="20">
    <source>
        <dbReference type="Proteomes" id="UP000594454"/>
    </source>
</evidence>
<dbReference type="PROSITE" id="PS01159">
    <property type="entry name" value="WW_DOMAIN_1"/>
    <property type="match status" value="1"/>
</dbReference>
<comment type="function">
    <text evidence="13">Regulator of the Hippo/SWH (Sav/Wts/Hpo) signaling pathway, a signaling pathway that plays a pivotal role in organ size control and tumor suppression by restricting proliferation and promoting apoptosis. The core of this pathway is composed of a kinase cascade wherein Hippo (Hpo), in complex with its regulatory protein Salvador (Sav), phosphorylates and activates Warts (Wts) in complex with its regulatory protein Mats, which in turn phosphorylates and inactivates the Yorkie (Yki) oncoprotein. Kibra acts synergistically along with Ex and Mer to regulate the Hippo signaling pathway.</text>
</comment>
<name>A0A7R8YPM5_HERIL</name>
<dbReference type="FunCoup" id="A0A7R8YPM5">
    <property type="interactions" value="286"/>
</dbReference>
<dbReference type="InterPro" id="IPR057747">
    <property type="entry name" value="WWC1_hairpin"/>
</dbReference>
<dbReference type="GO" id="GO:0019900">
    <property type="term" value="F:kinase binding"/>
    <property type="evidence" value="ECO:0007669"/>
    <property type="project" value="TreeGrafter"/>
</dbReference>
<keyword evidence="5" id="KW-1003">Cell membrane</keyword>
<dbReference type="Proteomes" id="UP000594454">
    <property type="component" value="Chromosome 1"/>
</dbReference>
<evidence type="ECO:0000256" key="15">
    <source>
        <dbReference type="SAM" id="Coils"/>
    </source>
</evidence>
<dbReference type="Gene3D" id="2.20.70.10">
    <property type="match status" value="2"/>
</dbReference>
<evidence type="ECO:0000256" key="7">
    <source>
        <dbReference type="ARBA" id="ARBA00022553"/>
    </source>
</evidence>
<dbReference type="Gene3D" id="2.60.40.150">
    <property type="entry name" value="C2 domain"/>
    <property type="match status" value="1"/>
</dbReference>
<dbReference type="GO" id="GO:0035330">
    <property type="term" value="P:regulation of hippo signaling"/>
    <property type="evidence" value="ECO:0007669"/>
    <property type="project" value="TreeGrafter"/>
</dbReference>
<dbReference type="GO" id="GO:0006355">
    <property type="term" value="P:regulation of DNA-templated transcription"/>
    <property type="evidence" value="ECO:0007669"/>
    <property type="project" value="TreeGrafter"/>
</dbReference>